<proteinExistence type="predicted"/>
<reference evidence="2 3" key="2">
    <citation type="journal article" date="2013" name="PLoS Genet.">
        <title>Comparative genome structure, secondary metabolite, and effector coding capacity across Cochliobolus pathogens.</title>
        <authorList>
            <person name="Condon B.J."/>
            <person name="Leng Y."/>
            <person name="Wu D."/>
            <person name="Bushley K.E."/>
            <person name="Ohm R.A."/>
            <person name="Otillar R."/>
            <person name="Martin J."/>
            <person name="Schackwitz W."/>
            <person name="Grimwood J."/>
            <person name="MohdZainudin N."/>
            <person name="Xue C."/>
            <person name="Wang R."/>
            <person name="Manning V.A."/>
            <person name="Dhillon B."/>
            <person name="Tu Z.J."/>
            <person name="Steffenson B.J."/>
            <person name="Salamov A."/>
            <person name="Sun H."/>
            <person name="Lowry S."/>
            <person name="LaButti K."/>
            <person name="Han J."/>
            <person name="Copeland A."/>
            <person name="Lindquist E."/>
            <person name="Barry K."/>
            <person name="Schmutz J."/>
            <person name="Baker S.E."/>
            <person name="Ciuffetti L.M."/>
            <person name="Grigoriev I.V."/>
            <person name="Zhong S."/>
            <person name="Turgeon B.G."/>
        </authorList>
    </citation>
    <scope>NUCLEOTIDE SEQUENCE [LARGE SCALE GENOMIC DNA]</scope>
    <source>
        <strain evidence="3">28A</strain>
    </source>
</reference>
<evidence type="ECO:0000313" key="3">
    <source>
        <dbReference type="Proteomes" id="UP000016935"/>
    </source>
</evidence>
<dbReference type="Proteomes" id="UP000016935">
    <property type="component" value="Unassembled WGS sequence"/>
</dbReference>
<organism evidence="2 3">
    <name type="scientific">Exserohilum turcicum (strain 28A)</name>
    <name type="common">Northern leaf blight fungus</name>
    <name type="synonym">Setosphaeria turcica</name>
    <dbReference type="NCBI Taxonomy" id="671987"/>
    <lineage>
        <taxon>Eukaryota</taxon>
        <taxon>Fungi</taxon>
        <taxon>Dikarya</taxon>
        <taxon>Ascomycota</taxon>
        <taxon>Pezizomycotina</taxon>
        <taxon>Dothideomycetes</taxon>
        <taxon>Pleosporomycetidae</taxon>
        <taxon>Pleosporales</taxon>
        <taxon>Pleosporineae</taxon>
        <taxon>Pleosporaceae</taxon>
        <taxon>Exserohilum</taxon>
    </lineage>
</organism>
<dbReference type="RefSeq" id="XP_008022587.1">
    <property type="nucleotide sequence ID" value="XM_008024396.1"/>
</dbReference>
<reference evidence="2 3" key="1">
    <citation type="journal article" date="2012" name="PLoS Pathog.">
        <title>Diverse lifestyles and strategies of plant pathogenesis encoded in the genomes of eighteen Dothideomycetes fungi.</title>
        <authorList>
            <person name="Ohm R.A."/>
            <person name="Feau N."/>
            <person name="Henrissat B."/>
            <person name="Schoch C.L."/>
            <person name="Horwitz B.A."/>
            <person name="Barry K.W."/>
            <person name="Condon B.J."/>
            <person name="Copeland A.C."/>
            <person name="Dhillon B."/>
            <person name="Glaser F."/>
            <person name="Hesse C.N."/>
            <person name="Kosti I."/>
            <person name="LaButti K."/>
            <person name="Lindquist E.A."/>
            <person name="Lucas S."/>
            <person name="Salamov A.A."/>
            <person name="Bradshaw R.E."/>
            <person name="Ciuffetti L."/>
            <person name="Hamelin R.C."/>
            <person name="Kema G.H.J."/>
            <person name="Lawrence C."/>
            <person name="Scott J.A."/>
            <person name="Spatafora J.W."/>
            <person name="Turgeon B.G."/>
            <person name="de Wit P.J.G.M."/>
            <person name="Zhong S."/>
            <person name="Goodwin S.B."/>
            <person name="Grigoriev I.V."/>
        </authorList>
    </citation>
    <scope>NUCLEOTIDE SEQUENCE [LARGE SCALE GENOMIC DNA]</scope>
    <source>
        <strain evidence="3">28A</strain>
    </source>
</reference>
<feature type="compositionally biased region" description="Polar residues" evidence="1">
    <location>
        <begin position="132"/>
        <end position="145"/>
    </location>
</feature>
<dbReference type="AlphaFoldDB" id="R0KNZ8"/>
<dbReference type="GeneID" id="19401411"/>
<feature type="region of interest" description="Disordered" evidence="1">
    <location>
        <begin position="110"/>
        <end position="167"/>
    </location>
</feature>
<keyword evidence="3" id="KW-1185">Reference proteome</keyword>
<dbReference type="STRING" id="671987.R0KNZ8"/>
<dbReference type="EMBL" id="KB908504">
    <property type="protein sequence ID" value="EOA89607.1"/>
    <property type="molecule type" value="Genomic_DNA"/>
</dbReference>
<gene>
    <name evidence="2" type="ORF">SETTUDRAFT_175630</name>
</gene>
<sequence>MRRPPLACRRAVQSLQLPTPHHIWISDDLLALALNRFFRSSCPHQRRHGSHVPGPLEARRRAAKRRMTVSAGFYPPDHLSSLFNLGALFGFRKDTQPTWRYEAPTLQQRADTLDRQEHPASASSHPFAFPNPFSQSYDQTKSQTHGARVQSDGLEESPEPATDAIGDLDQTGVHTAHFDHFKSQVAHAGDLSSSERSRLLATTWRSCRPDHPDAWVYNTMVVEHLNQLGWDPTSILCKLKAFHTPPTYTLHSLYLLNCLEKSWARFLHASKVYHRVCMKMAEAAKSAEASRSSSQDAELLLIIRLALHGAVASTNEIKRSVAESLVAVADKIQNLHVRKSLRSILTGTNTIEQCMNLFLARAATDYSVCAAVEQVLSCLPPKRLESIVPSITLSLATAVERKNKLPGDIYARRLDAWLMVLEGLGAPSASDEGGTALLEAAIAAVTKHIFTGKNPGMMQSHLLTHVLAFQLTRQTSYVTVRERMLQLTYACIALARAQPEPLGFEATLGLVFSRLRGEKLPYEALIDVTADVFARHASLHSVYCFLSALSQQGLGLNNASSIESLATKTILSSTQDPKSMDERARQRHAFTLHTCQRILSLVSKLSPSSPTPSLSTAKHHARTLQAHREFTEILTRAAQNHALPQIYANLSSTNLTPSQRSILIHQLAHFYSLTTTRSHRESWRAIYYLYRHLQAHALPIGPLFSKAVVRASMTRPMMEHRFISARRLIWVCHLVARVEGEHVVRQIEHGYWVWRGALIQHAKRVQDDAGGDRREKALVARIKALGLI</sequence>
<evidence type="ECO:0000256" key="1">
    <source>
        <dbReference type="SAM" id="MobiDB-lite"/>
    </source>
</evidence>
<dbReference type="OrthoDB" id="5428038at2759"/>
<dbReference type="HOGENOM" id="CLU_355674_0_0_1"/>
<protein>
    <submittedName>
        <fullName evidence="2">Uncharacterized protein</fullName>
    </submittedName>
</protein>
<evidence type="ECO:0000313" key="2">
    <source>
        <dbReference type="EMBL" id="EOA89607.1"/>
    </source>
</evidence>
<accession>R0KNZ8</accession>
<name>R0KNZ8_EXST2</name>
<dbReference type="eggNOG" id="ENOG502ST5Y">
    <property type="taxonomic scope" value="Eukaryota"/>
</dbReference>